<evidence type="ECO:0000313" key="20">
    <source>
        <dbReference type="Proteomes" id="UP000257055"/>
    </source>
</evidence>
<comment type="caution">
    <text evidence="19">The sequence shown here is derived from an EMBL/GenBank/DDBJ whole genome shotgun (WGS) entry which is preliminary data.</text>
</comment>
<dbReference type="InterPro" id="IPR004358">
    <property type="entry name" value="Sig_transdc_His_kin-like_C"/>
</dbReference>
<evidence type="ECO:0000256" key="7">
    <source>
        <dbReference type="ARBA" id="ARBA00022723"/>
    </source>
</evidence>
<keyword evidence="11 16" id="KW-0408">Iron</keyword>
<evidence type="ECO:0000256" key="14">
    <source>
        <dbReference type="ARBA" id="ARBA00024827"/>
    </source>
</evidence>
<gene>
    <name evidence="19" type="ORF">UR08_09995</name>
</gene>
<evidence type="ECO:0000256" key="15">
    <source>
        <dbReference type="PIRNR" id="PIRNR037432"/>
    </source>
</evidence>
<dbReference type="InterPro" id="IPR011712">
    <property type="entry name" value="Sig_transdc_His_kin_sub3_dim/P"/>
</dbReference>
<feature type="domain" description="Histidine kinase" evidence="18">
    <location>
        <begin position="160"/>
        <end position="347"/>
    </location>
</feature>
<dbReference type="InterPro" id="IPR005467">
    <property type="entry name" value="His_kinase_dom"/>
</dbReference>
<keyword evidence="5 17" id="KW-0597">Phosphoprotein</keyword>
<keyword evidence="12 15" id="KW-0902">Two-component regulatory system</keyword>
<feature type="binding site" evidence="16">
    <location>
        <position position="62"/>
    </location>
    <ligand>
        <name>[4Fe-4S] cluster</name>
        <dbReference type="ChEBI" id="CHEBI:49883"/>
    </ligand>
</feature>
<dbReference type="PANTHER" id="PTHR24421">
    <property type="entry name" value="NITRATE/NITRITE SENSOR PROTEIN NARX-RELATED"/>
    <property type="match status" value="1"/>
</dbReference>
<dbReference type="GO" id="GO:0005506">
    <property type="term" value="F:iron ion binding"/>
    <property type="evidence" value="ECO:0007669"/>
    <property type="project" value="InterPro"/>
</dbReference>
<evidence type="ECO:0000256" key="4">
    <source>
        <dbReference type="ARBA" id="ARBA00022490"/>
    </source>
</evidence>
<reference evidence="20" key="1">
    <citation type="submission" date="2015-04" db="EMBL/GenBank/DDBJ databases">
        <authorList>
            <person name="Schardt J."/>
            <person name="Mueller-Herbst S."/>
            <person name="Scherer S."/>
            <person name="Huptas C."/>
        </authorList>
    </citation>
    <scope>NUCLEOTIDE SEQUENCE [LARGE SCALE GENOMIC DNA]</scope>
    <source>
        <strain evidence="20">Kiel-L1</strain>
    </source>
</reference>
<keyword evidence="4" id="KW-0963">Cytoplasm</keyword>
<sequence>MSLTAFANHPHLVDLFFEKTSDAIFIMDKNQKVIKQNRIAEELFERGTAIDWQQIKNFCQICRGCMSYEEEHTCANCRIKGRKNGESFQIYLTSSDGKEVPYSASFTILDEESHIGVLSLRNLTEQQETAKELQKSMLTKYVMNAHEAERKKLSRELHDGIAQELYSALMEVRKLKYMEKGTSFDEQMDGVETYVANILSDIRNMAVDLRPAALDDLGLYSALKSYCKRYEQIFGVEVALISDIQNARFDPFIETTLYRVAQEALLNAAKYADIDDIVVTLRRKDEVLILEVIDDGRGFSTEDIEIKGSGLGLMNMKERVELCGGTCEIHSEYGKGTEVIARVGVEVG</sequence>
<evidence type="ECO:0000259" key="18">
    <source>
        <dbReference type="PROSITE" id="PS50109"/>
    </source>
</evidence>
<dbReference type="Gene3D" id="3.30.450.20">
    <property type="entry name" value="PAS domain"/>
    <property type="match status" value="1"/>
</dbReference>
<dbReference type="Gene3D" id="1.20.5.1930">
    <property type="match status" value="1"/>
</dbReference>
<dbReference type="EMBL" id="LARY01000002">
    <property type="protein sequence ID" value="RDX01246.1"/>
    <property type="molecule type" value="Genomic_DNA"/>
</dbReference>
<dbReference type="Pfam" id="PF07730">
    <property type="entry name" value="HisKA_3"/>
    <property type="match status" value="1"/>
</dbReference>
<keyword evidence="8 15" id="KW-0547">Nucleotide-binding</keyword>
<dbReference type="InterPro" id="IPR050482">
    <property type="entry name" value="Sensor_HK_TwoCompSys"/>
</dbReference>
<keyword evidence="9 15" id="KW-0418">Kinase</keyword>
<dbReference type="AlphaFoldDB" id="A0A3D8TTU1"/>
<evidence type="ECO:0000256" key="10">
    <source>
        <dbReference type="ARBA" id="ARBA00022840"/>
    </source>
</evidence>
<dbReference type="GO" id="GO:0000155">
    <property type="term" value="F:phosphorelay sensor kinase activity"/>
    <property type="evidence" value="ECO:0007669"/>
    <property type="project" value="InterPro"/>
</dbReference>
<keyword evidence="7 16" id="KW-0479">Metal-binding</keyword>
<dbReference type="GO" id="GO:0046983">
    <property type="term" value="F:protein dimerization activity"/>
    <property type="evidence" value="ECO:0007669"/>
    <property type="project" value="InterPro"/>
</dbReference>
<evidence type="ECO:0000256" key="5">
    <source>
        <dbReference type="ARBA" id="ARBA00022553"/>
    </source>
</evidence>
<dbReference type="InterPro" id="IPR017203">
    <property type="entry name" value="Sig_transdc_His_kinase_NreB"/>
</dbReference>
<dbReference type="SMART" id="SM00387">
    <property type="entry name" value="HATPase_c"/>
    <property type="match status" value="1"/>
</dbReference>
<comment type="subcellular location">
    <subcellularLocation>
        <location evidence="2">Cytoplasm</location>
    </subcellularLocation>
</comment>
<evidence type="ECO:0000256" key="9">
    <source>
        <dbReference type="ARBA" id="ARBA00022777"/>
    </source>
</evidence>
<evidence type="ECO:0000256" key="1">
    <source>
        <dbReference type="ARBA" id="ARBA00000085"/>
    </source>
</evidence>
<dbReference type="GO" id="GO:0005737">
    <property type="term" value="C:cytoplasm"/>
    <property type="evidence" value="ECO:0007669"/>
    <property type="project" value="UniProtKB-SubCell"/>
</dbReference>
<keyword evidence="3 16" id="KW-0004">4Fe-4S</keyword>
<evidence type="ECO:0000256" key="12">
    <source>
        <dbReference type="ARBA" id="ARBA00023012"/>
    </source>
</evidence>
<comment type="function">
    <text evidence="14">Member of the two-component regulatory system NreB/NreC involved in the control of dissimilatory nitrate/nitrite reduction in response to oxygen. NreB functions as a direct oxygen sensor histidine kinase which is autophosphorylated, in the absence of oxygen, probably at the conserved histidine residue, and transfers its phosphate group probably to a conserved aspartate residue of NreC. NreB/NreC activates the expression of the nitrate (narGHJI) and nitrite (nir) reductase operons, as well as the putative nitrate transporter gene narT.</text>
</comment>
<dbReference type="Pfam" id="PF02518">
    <property type="entry name" value="HATPase_c"/>
    <property type="match status" value="1"/>
</dbReference>
<dbReference type="GO" id="GO:0051539">
    <property type="term" value="F:4 iron, 4 sulfur cluster binding"/>
    <property type="evidence" value="ECO:0007669"/>
    <property type="project" value="UniProtKB-KW"/>
</dbReference>
<evidence type="ECO:0000256" key="8">
    <source>
        <dbReference type="ARBA" id="ARBA00022741"/>
    </source>
</evidence>
<evidence type="ECO:0000256" key="6">
    <source>
        <dbReference type="ARBA" id="ARBA00022679"/>
    </source>
</evidence>
<dbReference type="InterPro" id="IPR036890">
    <property type="entry name" value="HATPase_C_sf"/>
</dbReference>
<dbReference type="EC" id="2.7.13.3" evidence="15"/>
<dbReference type="InterPro" id="IPR003594">
    <property type="entry name" value="HATPase_dom"/>
</dbReference>
<evidence type="ECO:0000256" key="17">
    <source>
        <dbReference type="PIRSR" id="PIRSR037432-51"/>
    </source>
</evidence>
<organism evidence="19 20">
    <name type="scientific">Listeria kieliensis</name>
    <dbReference type="NCBI Taxonomy" id="1621700"/>
    <lineage>
        <taxon>Bacteria</taxon>
        <taxon>Bacillati</taxon>
        <taxon>Bacillota</taxon>
        <taxon>Bacilli</taxon>
        <taxon>Bacillales</taxon>
        <taxon>Listeriaceae</taxon>
        <taxon>Listeria</taxon>
    </lineage>
</organism>
<dbReference type="PIRSF" id="PIRSF037432">
    <property type="entry name" value="STHK_NreB"/>
    <property type="match status" value="1"/>
</dbReference>
<evidence type="ECO:0000256" key="2">
    <source>
        <dbReference type="ARBA" id="ARBA00004496"/>
    </source>
</evidence>
<evidence type="ECO:0000313" key="19">
    <source>
        <dbReference type="EMBL" id="RDX01246.1"/>
    </source>
</evidence>
<feature type="modified residue" description="Phosphohistidine; by autocatalysis" evidence="17">
    <location>
        <position position="158"/>
    </location>
</feature>
<keyword evidence="6 15" id="KW-0808">Transferase</keyword>
<comment type="catalytic activity">
    <reaction evidence="1 15">
        <text>ATP + protein L-histidine = ADP + protein N-phospho-L-histidine.</text>
        <dbReference type="EC" id="2.7.13.3"/>
    </reaction>
</comment>
<dbReference type="Gene3D" id="3.30.565.10">
    <property type="entry name" value="Histidine kinase-like ATPase, C-terminal domain"/>
    <property type="match status" value="1"/>
</dbReference>
<keyword evidence="10 15" id="KW-0067">ATP-binding</keyword>
<dbReference type="SUPFAM" id="SSF55874">
    <property type="entry name" value="ATPase domain of HSP90 chaperone/DNA topoisomerase II/histidine kinase"/>
    <property type="match status" value="1"/>
</dbReference>
<name>A0A3D8TTU1_9LIST</name>
<evidence type="ECO:0000256" key="16">
    <source>
        <dbReference type="PIRSR" id="PIRSR037432-50"/>
    </source>
</evidence>
<evidence type="ECO:0000256" key="3">
    <source>
        <dbReference type="ARBA" id="ARBA00022485"/>
    </source>
</evidence>
<feature type="binding site" evidence="16">
    <location>
        <position position="59"/>
    </location>
    <ligand>
        <name>[4Fe-4S] cluster</name>
        <dbReference type="ChEBI" id="CHEBI:49883"/>
    </ligand>
</feature>
<dbReference type="Proteomes" id="UP000257055">
    <property type="component" value="Unassembled WGS sequence"/>
</dbReference>
<evidence type="ECO:0000256" key="11">
    <source>
        <dbReference type="ARBA" id="ARBA00023004"/>
    </source>
</evidence>
<evidence type="ECO:0000256" key="13">
    <source>
        <dbReference type="ARBA" id="ARBA00023014"/>
    </source>
</evidence>
<comment type="cofactor">
    <cofactor evidence="16">
        <name>[4Fe-4S] cluster</name>
        <dbReference type="ChEBI" id="CHEBI:49883"/>
    </cofactor>
    <text evidence="16">Binds 1 [4Fe-4S] cluster.</text>
</comment>
<dbReference type="GO" id="GO:0005524">
    <property type="term" value="F:ATP binding"/>
    <property type="evidence" value="ECO:0007669"/>
    <property type="project" value="UniProtKB-KW"/>
</dbReference>
<feature type="binding site" evidence="16">
    <location>
        <position position="77"/>
    </location>
    <ligand>
        <name>[4Fe-4S] cluster</name>
        <dbReference type="ChEBI" id="CHEBI:49883"/>
    </ligand>
</feature>
<proteinExistence type="predicted"/>
<comment type="PTM">
    <text evidence="17">Autophosphorylated.</text>
</comment>
<dbReference type="GO" id="GO:0016020">
    <property type="term" value="C:membrane"/>
    <property type="evidence" value="ECO:0007669"/>
    <property type="project" value="InterPro"/>
</dbReference>
<feature type="binding site" evidence="16">
    <location>
        <position position="74"/>
    </location>
    <ligand>
        <name>[4Fe-4S] cluster</name>
        <dbReference type="ChEBI" id="CHEBI:49883"/>
    </ligand>
</feature>
<dbReference type="PROSITE" id="PS50109">
    <property type="entry name" value="HIS_KIN"/>
    <property type="match status" value="1"/>
</dbReference>
<protein>
    <recommendedName>
        <fullName evidence="15">Sensor histidine kinase</fullName>
        <ecNumber evidence="15">2.7.13.3</ecNumber>
    </recommendedName>
</protein>
<dbReference type="PANTHER" id="PTHR24421:SF10">
    <property type="entry name" value="NITRATE_NITRITE SENSOR PROTEIN NARQ"/>
    <property type="match status" value="1"/>
</dbReference>
<keyword evidence="13 16" id="KW-0411">Iron-sulfur</keyword>
<keyword evidence="20" id="KW-1185">Reference proteome</keyword>
<accession>A0A3D8TTU1</accession>
<dbReference type="CDD" id="cd16917">
    <property type="entry name" value="HATPase_UhpB-NarQ-NarX-like"/>
    <property type="match status" value="1"/>
</dbReference>
<dbReference type="PRINTS" id="PR00344">
    <property type="entry name" value="BCTRLSENSOR"/>
</dbReference>